<dbReference type="SMART" id="SM00256">
    <property type="entry name" value="FBOX"/>
    <property type="match status" value="1"/>
</dbReference>
<comment type="caution">
    <text evidence="3">The sequence shown here is derived from an EMBL/GenBank/DDBJ whole genome shotgun (WGS) entry which is preliminary data.</text>
</comment>
<organism evidence="3 4">
    <name type="scientific">Glycine soja</name>
    <name type="common">Wild soybean</name>
    <dbReference type="NCBI Taxonomy" id="3848"/>
    <lineage>
        <taxon>Eukaryota</taxon>
        <taxon>Viridiplantae</taxon>
        <taxon>Streptophyta</taxon>
        <taxon>Embryophyta</taxon>
        <taxon>Tracheophyta</taxon>
        <taxon>Spermatophyta</taxon>
        <taxon>Magnoliopsida</taxon>
        <taxon>eudicotyledons</taxon>
        <taxon>Gunneridae</taxon>
        <taxon>Pentapetalae</taxon>
        <taxon>rosids</taxon>
        <taxon>fabids</taxon>
        <taxon>Fabales</taxon>
        <taxon>Fabaceae</taxon>
        <taxon>Papilionoideae</taxon>
        <taxon>50 kb inversion clade</taxon>
        <taxon>NPAAA clade</taxon>
        <taxon>indigoferoid/millettioid clade</taxon>
        <taxon>Phaseoleae</taxon>
        <taxon>Glycine</taxon>
        <taxon>Glycine subgen. Soja</taxon>
    </lineage>
</organism>
<feature type="chain" id="PRO_5019002840" evidence="1">
    <location>
        <begin position="48"/>
        <end position="440"/>
    </location>
</feature>
<keyword evidence="4" id="KW-1185">Reference proteome</keyword>
<dbReference type="InterPro" id="IPR001810">
    <property type="entry name" value="F-box_dom"/>
</dbReference>
<keyword evidence="1" id="KW-0732">Signal</keyword>
<dbReference type="PANTHER" id="PTHR31111">
    <property type="entry name" value="BNAA05G37150D PROTEIN-RELATED"/>
    <property type="match status" value="1"/>
</dbReference>
<dbReference type="NCBIfam" id="TIGR01640">
    <property type="entry name" value="F_box_assoc_1"/>
    <property type="match status" value="1"/>
</dbReference>
<dbReference type="Proteomes" id="UP000289340">
    <property type="component" value="Chromosome 19"/>
</dbReference>
<dbReference type="CDD" id="cd22157">
    <property type="entry name" value="F-box_AtFBW1-like"/>
    <property type="match status" value="1"/>
</dbReference>
<feature type="signal peptide" evidence="1">
    <location>
        <begin position="1"/>
        <end position="47"/>
    </location>
</feature>
<name>A0A445FCF2_GLYSO</name>
<reference evidence="3 4" key="1">
    <citation type="submission" date="2018-09" db="EMBL/GenBank/DDBJ databases">
        <title>A high-quality reference genome of wild soybean provides a powerful tool to mine soybean genomes.</title>
        <authorList>
            <person name="Xie M."/>
            <person name="Chung C.Y.L."/>
            <person name="Li M.-W."/>
            <person name="Wong F.-L."/>
            <person name="Chan T.-F."/>
            <person name="Lam H.-M."/>
        </authorList>
    </citation>
    <scope>NUCLEOTIDE SEQUENCE [LARGE SCALE GENOMIC DNA]</scope>
    <source>
        <strain evidence="4">cv. W05</strain>
        <tissue evidence="3">Hypocotyl of etiolated seedlings</tissue>
    </source>
</reference>
<dbReference type="InterPro" id="IPR036047">
    <property type="entry name" value="F-box-like_dom_sf"/>
</dbReference>
<protein>
    <submittedName>
        <fullName evidence="3">F-box/kelch-repeat protein</fullName>
    </submittedName>
</protein>
<gene>
    <name evidence="3" type="ORF">D0Y65_050509</name>
</gene>
<dbReference type="InterPro" id="IPR013187">
    <property type="entry name" value="F-box-assoc_dom_typ3"/>
</dbReference>
<sequence length="440" mass="49318">MMSIVTTTTIMVAMVVTIDDNGGGNDNHGGVALVVVVVAATVMKVMAVDNGGGDVNTNATNVKVKAMMRDHGRFHSVNLDPGFEITTLGDPTKMAMAQLTQDLIEEILSRLPVKSLMRFRCVSSTWNSLIFQAHFVKLNLQRSSRNTHVLLRCQINTVFEDMRDLPGIAPCSICSLPENPSSTVDNGCHQLDNRYLFIGSCNGLVCLINLVARVKCGFGYDDRSDTYKVVLVLSNIKSQNREVRVHRLGDTHWRKVLTCPAFPISGEKCGQPVSGIVNWFAIRKLGFDYEWETVTVDQLVIFSYDLNKEIFKYLLMPNGLSQVPRGPELGVLKGCLCLSHVHRRTHFVVWLMREFGVENSWTQLLNVTLELLQAPLPCVILKLLCISENGDVLLLANYISSKFILYNKKDNRIVYTQDFNNQVPMSSHDYIQSLVLPYEN</sequence>
<dbReference type="AlphaFoldDB" id="A0A445FCF2"/>
<feature type="domain" description="F-box" evidence="2">
    <location>
        <begin position="93"/>
        <end position="138"/>
    </location>
</feature>
<evidence type="ECO:0000313" key="4">
    <source>
        <dbReference type="Proteomes" id="UP000289340"/>
    </source>
</evidence>
<dbReference type="Pfam" id="PF00646">
    <property type="entry name" value="F-box"/>
    <property type="match status" value="1"/>
</dbReference>
<evidence type="ECO:0000313" key="3">
    <source>
        <dbReference type="EMBL" id="RZB46506.1"/>
    </source>
</evidence>
<dbReference type="EMBL" id="QZWG01000019">
    <property type="protein sequence ID" value="RZB46506.1"/>
    <property type="molecule type" value="Genomic_DNA"/>
</dbReference>
<dbReference type="PROSITE" id="PS50181">
    <property type="entry name" value="FBOX"/>
    <property type="match status" value="1"/>
</dbReference>
<dbReference type="PANTHER" id="PTHR31111:SF134">
    <property type="entry name" value="F-BOX ASSOCIATED INTERACTION DOMAIN-CONTAINING PROTEIN"/>
    <property type="match status" value="1"/>
</dbReference>
<evidence type="ECO:0000256" key="1">
    <source>
        <dbReference type="SAM" id="SignalP"/>
    </source>
</evidence>
<dbReference type="InterPro" id="IPR017451">
    <property type="entry name" value="F-box-assoc_interact_dom"/>
</dbReference>
<accession>A0A445FCF2</accession>
<dbReference type="SUPFAM" id="SSF81383">
    <property type="entry name" value="F-box domain"/>
    <property type="match status" value="1"/>
</dbReference>
<proteinExistence type="predicted"/>
<dbReference type="Pfam" id="PF08268">
    <property type="entry name" value="FBA_3"/>
    <property type="match status" value="1"/>
</dbReference>
<dbReference type="Gene3D" id="1.20.1280.50">
    <property type="match status" value="1"/>
</dbReference>
<evidence type="ECO:0000259" key="2">
    <source>
        <dbReference type="PROSITE" id="PS50181"/>
    </source>
</evidence>